<comment type="caution">
    <text evidence="2">The sequence shown here is derived from an EMBL/GenBank/DDBJ whole genome shotgun (WGS) entry which is preliminary data.</text>
</comment>
<dbReference type="EMBL" id="QKZR01000001">
    <property type="protein sequence ID" value="PZX44241.1"/>
    <property type="molecule type" value="Genomic_DNA"/>
</dbReference>
<name>A0ABX5Q2S8_9FLAO</name>
<dbReference type="Proteomes" id="UP000248584">
    <property type="component" value="Unassembled WGS sequence"/>
</dbReference>
<keyword evidence="1" id="KW-0472">Membrane</keyword>
<dbReference type="RefSeq" id="WP_015362088.1">
    <property type="nucleotide sequence ID" value="NZ_QKZR01000001.1"/>
</dbReference>
<keyword evidence="1" id="KW-0812">Transmembrane</keyword>
<feature type="transmembrane region" description="Helical" evidence="1">
    <location>
        <begin position="181"/>
        <end position="205"/>
    </location>
</feature>
<keyword evidence="1" id="KW-1133">Transmembrane helix</keyword>
<protein>
    <recommendedName>
        <fullName evidence="4">Yip1 domain-containing protein</fullName>
    </recommendedName>
</protein>
<organism evidence="2 3">
    <name type="scientific">Nonlabens dokdonensis</name>
    <dbReference type="NCBI Taxonomy" id="328515"/>
    <lineage>
        <taxon>Bacteria</taxon>
        <taxon>Pseudomonadati</taxon>
        <taxon>Bacteroidota</taxon>
        <taxon>Flavobacteriia</taxon>
        <taxon>Flavobacteriales</taxon>
        <taxon>Flavobacteriaceae</taxon>
        <taxon>Nonlabens</taxon>
    </lineage>
</organism>
<proteinExistence type="predicted"/>
<feature type="transmembrane region" description="Helical" evidence="1">
    <location>
        <begin position="146"/>
        <end position="169"/>
    </location>
</feature>
<feature type="transmembrane region" description="Helical" evidence="1">
    <location>
        <begin position="95"/>
        <end position="119"/>
    </location>
</feature>
<evidence type="ECO:0000313" key="3">
    <source>
        <dbReference type="Proteomes" id="UP000248584"/>
    </source>
</evidence>
<feature type="transmembrane region" description="Helical" evidence="1">
    <location>
        <begin position="58"/>
        <end position="83"/>
    </location>
</feature>
<evidence type="ECO:0000256" key="1">
    <source>
        <dbReference type="SAM" id="Phobius"/>
    </source>
</evidence>
<reference evidence="2 3" key="1">
    <citation type="submission" date="2018-06" db="EMBL/GenBank/DDBJ databases">
        <title>Genomic Encyclopedia of Archaeal and Bacterial Type Strains, Phase II (KMG-II): from individual species to whole genera.</title>
        <authorList>
            <person name="Goeker M."/>
        </authorList>
    </citation>
    <scope>NUCLEOTIDE SEQUENCE [LARGE SCALE GENOMIC DNA]</scope>
    <source>
        <strain evidence="2 3">DSM 17205</strain>
    </source>
</reference>
<accession>A0ABX5Q2S8</accession>
<evidence type="ECO:0000313" key="2">
    <source>
        <dbReference type="EMBL" id="PZX44241.1"/>
    </source>
</evidence>
<sequence>MRKLVFFLLIVLSLSLIELSEKLLDTQQLVYSSLSEQLTKERLTTQIKVINEWKLIRYFLIPFLLIIKVSLIAAIIDMGCFLFNKKIRYKNLLNIVIKAEFIFLIVIVIKIAWFCFFHTDFILEDLQYFYPLSAINILDYQQLDPWWIYPLQMLNLFELAYWFTLAYLIGKEIGDTVSTKGLQIVASSYGVSLVIWVVVVMFLTINIS</sequence>
<keyword evidence="3" id="KW-1185">Reference proteome</keyword>
<gene>
    <name evidence="2" type="ORF">LX97_01251</name>
</gene>
<evidence type="ECO:0008006" key="4">
    <source>
        <dbReference type="Google" id="ProtNLM"/>
    </source>
</evidence>